<gene>
    <name evidence="1" type="ORF">BaRGS_00030603</name>
</gene>
<protein>
    <submittedName>
        <fullName evidence="1">Uncharacterized protein</fullName>
    </submittedName>
</protein>
<dbReference type="EMBL" id="JACVVK020000332">
    <property type="protein sequence ID" value="KAK7478156.1"/>
    <property type="molecule type" value="Genomic_DNA"/>
</dbReference>
<dbReference type="AlphaFoldDB" id="A0ABD0JTL1"/>
<organism evidence="1 2">
    <name type="scientific">Batillaria attramentaria</name>
    <dbReference type="NCBI Taxonomy" id="370345"/>
    <lineage>
        <taxon>Eukaryota</taxon>
        <taxon>Metazoa</taxon>
        <taxon>Spiralia</taxon>
        <taxon>Lophotrochozoa</taxon>
        <taxon>Mollusca</taxon>
        <taxon>Gastropoda</taxon>
        <taxon>Caenogastropoda</taxon>
        <taxon>Sorbeoconcha</taxon>
        <taxon>Cerithioidea</taxon>
        <taxon>Batillariidae</taxon>
        <taxon>Batillaria</taxon>
    </lineage>
</organism>
<name>A0ABD0JTL1_9CAEN</name>
<evidence type="ECO:0000313" key="2">
    <source>
        <dbReference type="Proteomes" id="UP001519460"/>
    </source>
</evidence>
<comment type="caution">
    <text evidence="1">The sequence shown here is derived from an EMBL/GenBank/DDBJ whole genome shotgun (WGS) entry which is preliminary data.</text>
</comment>
<evidence type="ECO:0000313" key="1">
    <source>
        <dbReference type="EMBL" id="KAK7478156.1"/>
    </source>
</evidence>
<accession>A0ABD0JTL1</accession>
<dbReference type="Proteomes" id="UP001519460">
    <property type="component" value="Unassembled WGS sequence"/>
</dbReference>
<keyword evidence="2" id="KW-1185">Reference proteome</keyword>
<sequence>MPADWSMFGQAVRTNNDVEGWHHALNCAAGRGSLELYQLIVLLHQQACLVTVSVRLLSYHKILRYRRCEYRNSDARLMTLWDDYNSGKVPVSTRQLLKGAAHCVPVYKQNPL</sequence>
<proteinExistence type="predicted"/>
<reference evidence="1 2" key="1">
    <citation type="journal article" date="2023" name="Sci. Data">
        <title>Genome assembly of the Korean intertidal mud-creeper Batillaria attramentaria.</title>
        <authorList>
            <person name="Patra A.K."/>
            <person name="Ho P.T."/>
            <person name="Jun S."/>
            <person name="Lee S.J."/>
            <person name="Kim Y."/>
            <person name="Won Y.J."/>
        </authorList>
    </citation>
    <scope>NUCLEOTIDE SEQUENCE [LARGE SCALE GENOMIC DNA]</scope>
    <source>
        <strain evidence="1">Wonlab-2016</strain>
    </source>
</reference>